<gene>
    <name evidence="1" type="ORF">BDN72DRAFT_65656</name>
</gene>
<name>A0ACD2ZZR4_9AGAR</name>
<sequence length="190" mass="21738">MMDTKGTKNDGREQQTWTSAFSTLLLTPTSTGRDPYFYHRNNPPRRARGRIWREVVLLSVHADLRKNAGIGLRRFVKLSVPGLDGLVLYQISMERLKLHFGHLQWNSSDPALVHHRETQEESREDQWLRVLKAELQQFLERGFDDTRDPGCFEEVIDAVNAVVIYLPTSACTSFVVSSSFCPCPFSELSP</sequence>
<keyword evidence="2" id="KW-1185">Reference proteome</keyword>
<evidence type="ECO:0000313" key="1">
    <source>
        <dbReference type="EMBL" id="TFK58579.1"/>
    </source>
</evidence>
<dbReference type="Proteomes" id="UP000308600">
    <property type="component" value="Unassembled WGS sequence"/>
</dbReference>
<accession>A0ACD2ZZR4</accession>
<reference evidence="1 2" key="1">
    <citation type="journal article" date="2019" name="Nat. Ecol. Evol.">
        <title>Megaphylogeny resolves global patterns of mushroom evolution.</title>
        <authorList>
            <person name="Varga T."/>
            <person name="Krizsan K."/>
            <person name="Foldi C."/>
            <person name="Dima B."/>
            <person name="Sanchez-Garcia M."/>
            <person name="Sanchez-Ramirez S."/>
            <person name="Szollosi G.J."/>
            <person name="Szarkandi J.G."/>
            <person name="Papp V."/>
            <person name="Albert L."/>
            <person name="Andreopoulos W."/>
            <person name="Angelini C."/>
            <person name="Antonin V."/>
            <person name="Barry K.W."/>
            <person name="Bougher N.L."/>
            <person name="Buchanan P."/>
            <person name="Buyck B."/>
            <person name="Bense V."/>
            <person name="Catcheside P."/>
            <person name="Chovatia M."/>
            <person name="Cooper J."/>
            <person name="Damon W."/>
            <person name="Desjardin D."/>
            <person name="Finy P."/>
            <person name="Geml J."/>
            <person name="Haridas S."/>
            <person name="Hughes K."/>
            <person name="Justo A."/>
            <person name="Karasinski D."/>
            <person name="Kautmanova I."/>
            <person name="Kiss B."/>
            <person name="Kocsube S."/>
            <person name="Kotiranta H."/>
            <person name="LaButti K.M."/>
            <person name="Lechner B.E."/>
            <person name="Liimatainen K."/>
            <person name="Lipzen A."/>
            <person name="Lukacs Z."/>
            <person name="Mihaltcheva S."/>
            <person name="Morgado L.N."/>
            <person name="Niskanen T."/>
            <person name="Noordeloos M.E."/>
            <person name="Ohm R.A."/>
            <person name="Ortiz-Santana B."/>
            <person name="Ovrebo C."/>
            <person name="Racz N."/>
            <person name="Riley R."/>
            <person name="Savchenko A."/>
            <person name="Shiryaev A."/>
            <person name="Soop K."/>
            <person name="Spirin V."/>
            <person name="Szebenyi C."/>
            <person name="Tomsovsky M."/>
            <person name="Tulloss R.E."/>
            <person name="Uehling J."/>
            <person name="Grigoriev I.V."/>
            <person name="Vagvolgyi C."/>
            <person name="Papp T."/>
            <person name="Martin F.M."/>
            <person name="Miettinen O."/>
            <person name="Hibbett D.S."/>
            <person name="Nagy L.G."/>
        </authorList>
    </citation>
    <scope>NUCLEOTIDE SEQUENCE [LARGE SCALE GENOMIC DNA]</scope>
    <source>
        <strain evidence="1 2">NL-1719</strain>
    </source>
</reference>
<evidence type="ECO:0000313" key="2">
    <source>
        <dbReference type="Proteomes" id="UP000308600"/>
    </source>
</evidence>
<dbReference type="EMBL" id="ML209292">
    <property type="protein sequence ID" value="TFK58579.1"/>
    <property type="molecule type" value="Genomic_DNA"/>
</dbReference>
<organism evidence="1 2">
    <name type="scientific">Pluteus cervinus</name>
    <dbReference type="NCBI Taxonomy" id="181527"/>
    <lineage>
        <taxon>Eukaryota</taxon>
        <taxon>Fungi</taxon>
        <taxon>Dikarya</taxon>
        <taxon>Basidiomycota</taxon>
        <taxon>Agaricomycotina</taxon>
        <taxon>Agaricomycetes</taxon>
        <taxon>Agaricomycetidae</taxon>
        <taxon>Agaricales</taxon>
        <taxon>Pluteineae</taxon>
        <taxon>Pluteaceae</taxon>
        <taxon>Pluteus</taxon>
    </lineage>
</organism>
<protein>
    <submittedName>
        <fullName evidence="1">Uncharacterized protein</fullName>
    </submittedName>
</protein>
<proteinExistence type="predicted"/>